<dbReference type="eggNOG" id="KOG2733">
    <property type="taxonomic scope" value="Eukaryota"/>
</dbReference>
<evidence type="ECO:0000313" key="2">
    <source>
        <dbReference type="Proteomes" id="UP000095284"/>
    </source>
</evidence>
<accession>A0A1I7SQG4</accession>
<proteinExistence type="predicted"/>
<protein>
    <submittedName>
        <fullName evidence="3">Sacchrp_dh_C domain-containing protein</fullName>
    </submittedName>
</protein>
<evidence type="ECO:0000313" key="3">
    <source>
        <dbReference type="WBParaSite" id="BXY_1527400.1"/>
    </source>
</evidence>
<keyword evidence="1" id="KW-1133">Transmembrane helix</keyword>
<dbReference type="GO" id="GO:0005886">
    <property type="term" value="C:plasma membrane"/>
    <property type="evidence" value="ECO:0007669"/>
    <property type="project" value="TreeGrafter"/>
</dbReference>
<dbReference type="InterPro" id="IPR051276">
    <property type="entry name" value="Saccharopine_DH-like_oxidrdct"/>
</dbReference>
<dbReference type="GO" id="GO:0005739">
    <property type="term" value="C:mitochondrion"/>
    <property type="evidence" value="ECO:0007669"/>
    <property type="project" value="TreeGrafter"/>
</dbReference>
<name>A0A1I7SQG4_BURXY</name>
<keyword evidence="1" id="KW-0812">Transmembrane</keyword>
<dbReference type="AlphaFoldDB" id="A0A1I7SQG4"/>
<dbReference type="GO" id="GO:0005811">
    <property type="term" value="C:lipid droplet"/>
    <property type="evidence" value="ECO:0007669"/>
    <property type="project" value="TreeGrafter"/>
</dbReference>
<feature type="transmembrane region" description="Helical" evidence="1">
    <location>
        <begin position="80"/>
        <end position="97"/>
    </location>
</feature>
<organism evidence="2 3">
    <name type="scientific">Bursaphelenchus xylophilus</name>
    <name type="common">Pinewood nematode worm</name>
    <name type="synonym">Aphelenchoides xylophilus</name>
    <dbReference type="NCBI Taxonomy" id="6326"/>
    <lineage>
        <taxon>Eukaryota</taxon>
        <taxon>Metazoa</taxon>
        <taxon>Ecdysozoa</taxon>
        <taxon>Nematoda</taxon>
        <taxon>Chromadorea</taxon>
        <taxon>Rhabditida</taxon>
        <taxon>Tylenchina</taxon>
        <taxon>Tylenchomorpha</taxon>
        <taxon>Aphelenchoidea</taxon>
        <taxon>Aphelenchoididae</taxon>
        <taxon>Bursaphelenchus</taxon>
    </lineage>
</organism>
<reference evidence="3" key="1">
    <citation type="submission" date="2016-11" db="UniProtKB">
        <authorList>
            <consortium name="WormBaseParasite"/>
        </authorList>
    </citation>
    <scope>IDENTIFICATION</scope>
</reference>
<sequence length="222" mass="25068">MLYTHIFSDFLRYVPSKSRSPHKSTFLVRSLVWQDEKIDRPVIPFLGADRAVVNRTQYYDATKKQRYPVYIETYFSVQNIVWAYLILLWVAVLNVLTKFSVTRQFLKDYPSIASFGTFAKNGGTREQLKTSTFSYFIHGTGWAESEPQPDKAPTKSLTARVDGPDAGYIGTAGCLIAAAVTILEDQEKLPENGGVFTPGAAFEETGILERLARFNVTYKILE</sequence>
<dbReference type="PANTHER" id="PTHR12286:SF5">
    <property type="entry name" value="SACCHAROPINE DEHYDROGENASE-LIKE OXIDOREDUCTASE"/>
    <property type="match status" value="1"/>
</dbReference>
<dbReference type="GO" id="GO:0009247">
    <property type="term" value="P:glycolipid biosynthetic process"/>
    <property type="evidence" value="ECO:0007669"/>
    <property type="project" value="TreeGrafter"/>
</dbReference>
<dbReference type="PANTHER" id="PTHR12286">
    <property type="entry name" value="SACCHAROPINE DEHYDROGENASE-LIKE OXIDOREDUCTASE"/>
    <property type="match status" value="1"/>
</dbReference>
<dbReference type="WBParaSite" id="BXY_1527400.1">
    <property type="protein sequence ID" value="BXY_1527400.1"/>
    <property type="gene ID" value="BXY_1527400"/>
</dbReference>
<evidence type="ECO:0000256" key="1">
    <source>
        <dbReference type="SAM" id="Phobius"/>
    </source>
</evidence>
<keyword evidence="1" id="KW-0472">Membrane</keyword>
<dbReference type="Proteomes" id="UP000095284">
    <property type="component" value="Unplaced"/>
</dbReference>